<protein>
    <submittedName>
        <fullName evidence="2">Uncharacterized protein</fullName>
    </submittedName>
</protein>
<accession>A0A3P9JFV0</accession>
<evidence type="ECO:0000313" key="2">
    <source>
        <dbReference type="Ensembl" id="ENSORLP00015031038.1"/>
    </source>
</evidence>
<proteinExistence type="predicted"/>
<feature type="signal peptide" evidence="1">
    <location>
        <begin position="1"/>
        <end position="26"/>
    </location>
</feature>
<evidence type="ECO:0000313" key="3">
    <source>
        <dbReference type="Proteomes" id="UP000265200"/>
    </source>
</evidence>
<reference evidence="2 3" key="2">
    <citation type="submission" date="2017-04" db="EMBL/GenBank/DDBJ databases">
        <title>CpG methylation of centromeres and impact of large insertions on vertebrate speciation.</title>
        <authorList>
            <person name="Ichikawa K."/>
            <person name="Yoshimura J."/>
            <person name="Morishita S."/>
        </authorList>
    </citation>
    <scope>NUCLEOTIDE SEQUENCE</scope>
    <source>
        <strain evidence="2 3">HSOK</strain>
    </source>
</reference>
<feature type="chain" id="PRO_5017939792" evidence="1">
    <location>
        <begin position="27"/>
        <end position="169"/>
    </location>
</feature>
<dbReference type="InterPro" id="IPR036816">
    <property type="entry name" value="RNaseA-like_dom_sf"/>
</dbReference>
<dbReference type="Ensembl" id="ENSORLT00015021701.1">
    <property type="protein sequence ID" value="ENSORLP00015031038.1"/>
    <property type="gene ID" value="ENSORLG00015015080.1"/>
</dbReference>
<organism evidence="2 3">
    <name type="scientific">Oryzias latipes</name>
    <name type="common">Japanese rice fish</name>
    <name type="synonym">Japanese killifish</name>
    <dbReference type="NCBI Taxonomy" id="8090"/>
    <lineage>
        <taxon>Eukaryota</taxon>
        <taxon>Metazoa</taxon>
        <taxon>Chordata</taxon>
        <taxon>Craniata</taxon>
        <taxon>Vertebrata</taxon>
        <taxon>Euteleostomi</taxon>
        <taxon>Actinopterygii</taxon>
        <taxon>Neopterygii</taxon>
        <taxon>Teleostei</taxon>
        <taxon>Neoteleostei</taxon>
        <taxon>Acanthomorphata</taxon>
        <taxon>Ovalentaria</taxon>
        <taxon>Atherinomorphae</taxon>
        <taxon>Beloniformes</taxon>
        <taxon>Adrianichthyidae</taxon>
        <taxon>Oryziinae</taxon>
        <taxon>Oryzias</taxon>
    </lineage>
</organism>
<reference evidence="2" key="4">
    <citation type="submission" date="2025-09" db="UniProtKB">
        <authorList>
            <consortium name="Ensembl"/>
        </authorList>
    </citation>
    <scope>IDENTIFICATION</scope>
    <source>
        <strain evidence="2">HSOK</strain>
    </source>
</reference>
<reference evidence="2" key="3">
    <citation type="submission" date="2025-08" db="UniProtKB">
        <authorList>
            <consortium name="Ensembl"/>
        </authorList>
    </citation>
    <scope>IDENTIFICATION</scope>
    <source>
        <strain evidence="2">HSOK</strain>
    </source>
</reference>
<name>A0A3P9JFV0_ORYLA</name>
<dbReference type="AlphaFoldDB" id="A0A3P9JFV0"/>
<dbReference type="PROSITE" id="PS51257">
    <property type="entry name" value="PROKAR_LIPOPROTEIN"/>
    <property type="match status" value="1"/>
</dbReference>
<dbReference type="Gene3D" id="3.10.130.10">
    <property type="entry name" value="Ribonuclease A-like domain"/>
    <property type="match status" value="1"/>
</dbReference>
<reference key="1">
    <citation type="journal article" date="2007" name="Nature">
        <title>The medaka draft genome and insights into vertebrate genome evolution.</title>
        <authorList>
            <person name="Kasahara M."/>
            <person name="Naruse K."/>
            <person name="Sasaki S."/>
            <person name="Nakatani Y."/>
            <person name="Qu W."/>
            <person name="Ahsan B."/>
            <person name="Yamada T."/>
            <person name="Nagayasu Y."/>
            <person name="Doi K."/>
            <person name="Kasai Y."/>
            <person name="Jindo T."/>
            <person name="Kobayashi D."/>
            <person name="Shimada A."/>
            <person name="Toyoda A."/>
            <person name="Kuroki Y."/>
            <person name="Fujiyama A."/>
            <person name="Sasaki T."/>
            <person name="Shimizu A."/>
            <person name="Asakawa S."/>
            <person name="Shimizu N."/>
            <person name="Hashimoto S."/>
            <person name="Yang J."/>
            <person name="Lee Y."/>
            <person name="Matsushima K."/>
            <person name="Sugano S."/>
            <person name="Sakaizumi M."/>
            <person name="Narita T."/>
            <person name="Ohishi K."/>
            <person name="Haga S."/>
            <person name="Ohta F."/>
            <person name="Nomoto H."/>
            <person name="Nogata K."/>
            <person name="Morishita T."/>
            <person name="Endo T."/>
            <person name="Shin-I T."/>
            <person name="Takeda H."/>
            <person name="Morishita S."/>
            <person name="Kohara Y."/>
        </authorList>
    </citation>
    <scope>NUCLEOTIDE SEQUENCE [LARGE SCALE GENOMIC DNA]</scope>
    <source>
        <strain>Hd-rR</strain>
    </source>
</reference>
<evidence type="ECO:0000256" key="1">
    <source>
        <dbReference type="SAM" id="SignalP"/>
    </source>
</evidence>
<sequence>MKDNIYLFQGFILLAACILIGQQASAYNDVPCQPSINNNAHDTFLRRHAPPGSPTTNDQNSWQKFIEKRKELCKRPVQSFIPNEEREKLIAVCSAAGGKVYEKNLCISKEDFTFFTVRVDKKCVVTNVQQETKRLILACDKVDNKCVPVHFEANARNVKPKDNALDCTA</sequence>
<dbReference type="Proteomes" id="UP000265200">
    <property type="component" value="Chromosome 16"/>
</dbReference>
<keyword evidence="1" id="KW-0732">Signal</keyword>